<keyword evidence="2" id="KW-1185">Reference proteome</keyword>
<organism evidence="1 2">
    <name type="scientific">Podospora aff. communis PSN243</name>
    <dbReference type="NCBI Taxonomy" id="3040156"/>
    <lineage>
        <taxon>Eukaryota</taxon>
        <taxon>Fungi</taxon>
        <taxon>Dikarya</taxon>
        <taxon>Ascomycota</taxon>
        <taxon>Pezizomycotina</taxon>
        <taxon>Sordariomycetes</taxon>
        <taxon>Sordariomycetidae</taxon>
        <taxon>Sordariales</taxon>
        <taxon>Podosporaceae</taxon>
        <taxon>Podospora</taxon>
    </lineage>
</organism>
<protein>
    <submittedName>
        <fullName evidence="1">Uncharacterized protein</fullName>
    </submittedName>
</protein>
<reference evidence="1" key="2">
    <citation type="submission" date="2023-05" db="EMBL/GenBank/DDBJ databases">
        <authorList>
            <consortium name="Lawrence Berkeley National Laboratory"/>
            <person name="Steindorff A."/>
            <person name="Hensen N."/>
            <person name="Bonometti L."/>
            <person name="Westerberg I."/>
            <person name="Brannstrom I.O."/>
            <person name="Guillou S."/>
            <person name="Cros-Aarteil S."/>
            <person name="Calhoun S."/>
            <person name="Haridas S."/>
            <person name="Kuo A."/>
            <person name="Mondo S."/>
            <person name="Pangilinan J."/>
            <person name="Riley R."/>
            <person name="Labutti K."/>
            <person name="Andreopoulos B."/>
            <person name="Lipzen A."/>
            <person name="Chen C."/>
            <person name="Yanf M."/>
            <person name="Daum C."/>
            <person name="Ng V."/>
            <person name="Clum A."/>
            <person name="Ohm R."/>
            <person name="Martin F."/>
            <person name="Silar P."/>
            <person name="Natvig D."/>
            <person name="Lalanne C."/>
            <person name="Gautier V."/>
            <person name="Ament-Velasquez S.L."/>
            <person name="Kruys A."/>
            <person name="Hutchinson M.I."/>
            <person name="Powell A.J."/>
            <person name="Barry K."/>
            <person name="Miller A.N."/>
            <person name="Grigoriev I.V."/>
            <person name="Debuchy R."/>
            <person name="Gladieux P."/>
            <person name="Thoren M.H."/>
            <person name="Johannesson H."/>
        </authorList>
    </citation>
    <scope>NUCLEOTIDE SEQUENCE</scope>
    <source>
        <strain evidence="1">PSN243</strain>
    </source>
</reference>
<reference evidence="1" key="1">
    <citation type="journal article" date="2023" name="Mol. Phylogenet. Evol.">
        <title>Genome-scale phylogeny and comparative genomics of the fungal order Sordariales.</title>
        <authorList>
            <person name="Hensen N."/>
            <person name="Bonometti L."/>
            <person name="Westerberg I."/>
            <person name="Brannstrom I.O."/>
            <person name="Guillou S."/>
            <person name="Cros-Aarteil S."/>
            <person name="Calhoun S."/>
            <person name="Haridas S."/>
            <person name="Kuo A."/>
            <person name="Mondo S."/>
            <person name="Pangilinan J."/>
            <person name="Riley R."/>
            <person name="LaButti K."/>
            <person name="Andreopoulos B."/>
            <person name="Lipzen A."/>
            <person name="Chen C."/>
            <person name="Yan M."/>
            <person name="Daum C."/>
            <person name="Ng V."/>
            <person name="Clum A."/>
            <person name="Steindorff A."/>
            <person name="Ohm R.A."/>
            <person name="Martin F."/>
            <person name="Silar P."/>
            <person name="Natvig D.O."/>
            <person name="Lalanne C."/>
            <person name="Gautier V."/>
            <person name="Ament-Velasquez S.L."/>
            <person name="Kruys A."/>
            <person name="Hutchinson M.I."/>
            <person name="Powell A.J."/>
            <person name="Barry K."/>
            <person name="Miller A.N."/>
            <person name="Grigoriev I.V."/>
            <person name="Debuchy R."/>
            <person name="Gladieux P."/>
            <person name="Hiltunen Thoren M."/>
            <person name="Johannesson H."/>
        </authorList>
    </citation>
    <scope>NUCLEOTIDE SEQUENCE</scope>
    <source>
        <strain evidence="1">PSN243</strain>
    </source>
</reference>
<name>A0AAV9GBB7_9PEZI</name>
<sequence length="354" mass="39878">MAKMVTPNGIHAHRDPGVYLDDRVDPAKTMQPAAAANAYGQIRRPTERHGYHKRPPRRYDAIERGYKTMAIAFIHYFDHPTPSSGPNSYTWAPSNRPAPPPRAFSLDSPAANVIPGSLPRTLCCNSRCSRPRIPEGYGFCRDCKELHCPICRRAPRDPEYNGLCADCWYSRATILSGPERAKWEAGWYQKVGVIGTTRSGEKAYAPRPAEEESPVVMKGDVDARGGREENNGTSRIGGRARACFSRLLPVPVRTLSSGTAGMRTAFTFTPKREWEELRVVTGPWSSRTKPQEQSWQEVRKLRERSPMVVSSEMMGNVTMEFLAWLAEHWSTDNPQYPILYRRKKALEGVVPGRF</sequence>
<gene>
    <name evidence="1" type="ORF">QBC34DRAFT_385240</name>
</gene>
<proteinExistence type="predicted"/>
<comment type="caution">
    <text evidence="1">The sequence shown here is derived from an EMBL/GenBank/DDBJ whole genome shotgun (WGS) entry which is preliminary data.</text>
</comment>
<evidence type="ECO:0000313" key="1">
    <source>
        <dbReference type="EMBL" id="KAK4444396.1"/>
    </source>
</evidence>
<dbReference type="Proteomes" id="UP001321760">
    <property type="component" value="Unassembled WGS sequence"/>
</dbReference>
<dbReference type="AlphaFoldDB" id="A0AAV9GBB7"/>
<evidence type="ECO:0000313" key="2">
    <source>
        <dbReference type="Proteomes" id="UP001321760"/>
    </source>
</evidence>
<accession>A0AAV9GBB7</accession>
<dbReference type="EMBL" id="MU865977">
    <property type="protein sequence ID" value="KAK4444396.1"/>
    <property type="molecule type" value="Genomic_DNA"/>
</dbReference>